<accession>A0A0T5VTS3</accession>
<reference evidence="2 3" key="1">
    <citation type="submission" date="2015-11" db="EMBL/GenBank/DDBJ databases">
        <title>Sequence of Pedobacter ginsenosidimutans.</title>
        <authorList>
            <person name="Carson E."/>
            <person name="Keyser V."/>
            <person name="Newman J."/>
            <person name="Miller J."/>
        </authorList>
    </citation>
    <scope>NUCLEOTIDE SEQUENCE [LARGE SCALE GENOMIC DNA]</scope>
    <source>
        <strain evidence="2 3">KACC 14530</strain>
    </source>
</reference>
<evidence type="ECO:0000313" key="2">
    <source>
        <dbReference type="EMBL" id="KRT17224.1"/>
    </source>
</evidence>
<evidence type="ECO:0000313" key="3">
    <source>
        <dbReference type="Proteomes" id="UP000051950"/>
    </source>
</evidence>
<keyword evidence="3" id="KW-1185">Reference proteome</keyword>
<gene>
    <name evidence="2" type="ORF">ASU31_06020</name>
</gene>
<dbReference type="EMBL" id="LMZQ01000003">
    <property type="protein sequence ID" value="KRT17224.1"/>
    <property type="molecule type" value="Genomic_DNA"/>
</dbReference>
<name>A0A0T5VTS3_9SPHI</name>
<sequence length="967" mass="109152">MKILIYLSLIFLTIPAFSQKNSPVVGNAALLVDLLKKNYNALDPETKQEEIVRDRSLVISIFKSYLTDDQRSSFIHKISSDEYSTSTKNVVKIKDTLNGEKKQLASFVAATSITIEKNGIKEPVFPIVTTSLSIEKHQKKYYKLKDSIDCAELWALCDIYQTPNVFLSDNIALFITKYNNAVNGAPDVYAVSNYNSSLQKSIPFLGGSMGFETYIDGLARFLAERIKDELTVYAMENIKTWMENPSANDPLAEFKVILPRTTAFIKNFSADRLTSFPNEIKQYIEDDLNHILANAVNLKYTPRTARLINDYPNLEFAFDALKIIPELSNIKYPIDYFKLLESSETLKKWKKEEPYWKHNLVNAIEMTNMLAYSMIVIENDEPKFAGSSFLESYASETSFYQLYTGFLYQQDLKYYNISFKKDKDATSYYLSECMQNIVNKVVTAQNYKEQIQSMLSEIATRGDKVYTTALEIRQAKKMGKKIGADTVFHFVNSIISLSDQVLTSGSDFAKSLMAQNSGLAGSIMLSLKDAKTYLIMASSANDIIYNLQKKQYATALTKSLQMTAEIAPSTQLSTIPLTLTRLASIKPNENIKSWHILFKTLSMDKNGDVKSKIGKSATHLAAEVSDMRYFYLANYKNKVNANLNNKLEALRNLLLNAQTIDQKTLNVINDEDFKKLLISYYSNTAIDLAAEELSKEIVRYEINGNIIFKDFDTARFRTLISKYTIQIYTNYVADGNQEEKDKTLLDLKGELHILIADLVQKLPQRTDVTINPKVISMINFVNGMATAEDAVGVEKAIKAFALPTGSYSIKRKSQFNLSLNSYPGILPALEVTWKNKVAYGAPSLGFTAPVGLSFTWGYKEKESSNGFFIPIIDIGALTRLRLDDKSTTKSLPDFKFNNIFSPGIYFVHGFRKSPLTLYIGGQYGPDMKEVTADSQNIEVTKNYESVRMGIGLVLDIPLLNFHTKSRL</sequence>
<comment type="caution">
    <text evidence="2">The sequence shown here is derived from an EMBL/GenBank/DDBJ whole genome shotgun (WGS) entry which is preliminary data.</text>
</comment>
<proteinExistence type="predicted"/>
<organism evidence="2 3">
    <name type="scientific">Pedobacter ginsenosidimutans</name>
    <dbReference type="NCBI Taxonomy" id="687842"/>
    <lineage>
        <taxon>Bacteria</taxon>
        <taxon>Pseudomonadati</taxon>
        <taxon>Bacteroidota</taxon>
        <taxon>Sphingobacteriia</taxon>
        <taxon>Sphingobacteriales</taxon>
        <taxon>Sphingobacteriaceae</taxon>
        <taxon>Pedobacter</taxon>
    </lineage>
</organism>
<dbReference type="AlphaFoldDB" id="A0A0T5VTS3"/>
<feature type="chain" id="PRO_5006665722" evidence="1">
    <location>
        <begin position="19"/>
        <end position="967"/>
    </location>
</feature>
<protein>
    <submittedName>
        <fullName evidence="2">Uncharacterized protein</fullName>
    </submittedName>
</protein>
<keyword evidence="1" id="KW-0732">Signal</keyword>
<feature type="signal peptide" evidence="1">
    <location>
        <begin position="1"/>
        <end position="18"/>
    </location>
</feature>
<dbReference type="OrthoDB" id="1488584at2"/>
<dbReference type="Proteomes" id="UP000051950">
    <property type="component" value="Unassembled WGS sequence"/>
</dbReference>
<evidence type="ECO:0000256" key="1">
    <source>
        <dbReference type="SAM" id="SignalP"/>
    </source>
</evidence>
<dbReference type="RefSeq" id="WP_057931459.1">
    <property type="nucleotide sequence ID" value="NZ_LMZQ01000003.1"/>
</dbReference>